<keyword evidence="1" id="KW-0812">Transmembrane</keyword>
<keyword evidence="3" id="KW-1185">Reference proteome</keyword>
<dbReference type="AlphaFoldDB" id="A0A3D9ZNP5"/>
<dbReference type="Proteomes" id="UP000256913">
    <property type="component" value="Unassembled WGS sequence"/>
</dbReference>
<keyword evidence="1" id="KW-1133">Transmembrane helix</keyword>
<dbReference type="OrthoDB" id="3619281at2"/>
<sequence length="194" mass="22020">MTSRSGFLTFSALNGRHHRAALNVFMFIVIAHWAEHIVQAIQIWGLGWPRPKARGVLGVWFPWLITSEWLHYGFAIVMLAGLWLLRDGFTGRARTWWMVAFGLQFWHHIEHLLLLLQAQTGHYLGGAAVPTSLVQLIVPRVELHLFYNTVVFIPMVVALYLHLRPTEAEARAMACSCRPSDVSARRRVQAATAS</sequence>
<organism evidence="2 3">
    <name type="scientific">Asanoa ferruginea</name>
    <dbReference type="NCBI Taxonomy" id="53367"/>
    <lineage>
        <taxon>Bacteria</taxon>
        <taxon>Bacillati</taxon>
        <taxon>Actinomycetota</taxon>
        <taxon>Actinomycetes</taxon>
        <taxon>Micromonosporales</taxon>
        <taxon>Micromonosporaceae</taxon>
        <taxon>Asanoa</taxon>
    </lineage>
</organism>
<name>A0A3D9ZNP5_9ACTN</name>
<dbReference type="RefSeq" id="WP_116070109.1">
    <property type="nucleotide sequence ID" value="NZ_BONB01000004.1"/>
</dbReference>
<feature type="transmembrane region" description="Helical" evidence="1">
    <location>
        <begin position="145"/>
        <end position="163"/>
    </location>
</feature>
<protein>
    <submittedName>
        <fullName evidence="2">Uncharacterized protein</fullName>
    </submittedName>
</protein>
<evidence type="ECO:0000313" key="3">
    <source>
        <dbReference type="Proteomes" id="UP000256913"/>
    </source>
</evidence>
<dbReference type="EMBL" id="QUMQ01000001">
    <property type="protein sequence ID" value="REF98875.1"/>
    <property type="molecule type" value="Genomic_DNA"/>
</dbReference>
<proteinExistence type="predicted"/>
<comment type="caution">
    <text evidence="2">The sequence shown here is derived from an EMBL/GenBank/DDBJ whole genome shotgun (WGS) entry which is preliminary data.</text>
</comment>
<feature type="transmembrane region" description="Helical" evidence="1">
    <location>
        <begin position="61"/>
        <end position="84"/>
    </location>
</feature>
<gene>
    <name evidence="2" type="ORF">DFJ67_4900</name>
</gene>
<evidence type="ECO:0000256" key="1">
    <source>
        <dbReference type="SAM" id="Phobius"/>
    </source>
</evidence>
<accession>A0A3D9ZNP5</accession>
<keyword evidence="1" id="KW-0472">Membrane</keyword>
<evidence type="ECO:0000313" key="2">
    <source>
        <dbReference type="EMBL" id="REF98875.1"/>
    </source>
</evidence>
<feature type="transmembrane region" description="Helical" evidence="1">
    <location>
        <begin position="20"/>
        <end position="41"/>
    </location>
</feature>
<reference evidence="2 3" key="1">
    <citation type="submission" date="2018-08" db="EMBL/GenBank/DDBJ databases">
        <title>Sequencing the genomes of 1000 actinobacteria strains.</title>
        <authorList>
            <person name="Klenk H.-P."/>
        </authorList>
    </citation>
    <scope>NUCLEOTIDE SEQUENCE [LARGE SCALE GENOMIC DNA]</scope>
    <source>
        <strain evidence="2 3">DSM 44099</strain>
    </source>
</reference>